<dbReference type="Proteomes" id="UP000663861">
    <property type="component" value="Unassembled WGS sequence"/>
</dbReference>
<dbReference type="AlphaFoldDB" id="A0A8H3D8M3"/>
<dbReference type="InterPro" id="IPR052471">
    <property type="entry name" value="PBI_I9"/>
</dbReference>
<dbReference type="InterPro" id="IPR010259">
    <property type="entry name" value="S8pro/Inhibitor_I9"/>
</dbReference>
<evidence type="ECO:0000313" key="4">
    <source>
        <dbReference type="Proteomes" id="UP000663861"/>
    </source>
</evidence>
<dbReference type="Gene3D" id="3.30.70.80">
    <property type="entry name" value="Peptidase S8 propeptide/proteinase inhibitor I9"/>
    <property type="match status" value="1"/>
</dbReference>
<evidence type="ECO:0000313" key="3">
    <source>
        <dbReference type="EMBL" id="CAE6515374.1"/>
    </source>
</evidence>
<dbReference type="InterPro" id="IPR037045">
    <property type="entry name" value="S8pro/Inhibitor_I9_sf"/>
</dbReference>
<dbReference type="EMBL" id="CAJMWY010004034">
    <property type="protein sequence ID" value="CAE6515374.1"/>
    <property type="molecule type" value="Genomic_DNA"/>
</dbReference>
<name>A0A8H3D8M3_9AGAM</name>
<sequence length="73" mass="8242">MKCYVVVFKESATKEEIEDYINRVQESGGKIKYDYSDLMKAMAVYVPHVSVQSFTNDPIVDSMEPDGVATTQD</sequence>
<evidence type="ECO:0000256" key="1">
    <source>
        <dbReference type="ARBA" id="ARBA00038069"/>
    </source>
</evidence>
<comment type="similarity">
    <text evidence="1">Belongs to the protease inhibitor I9 family.</text>
</comment>
<organism evidence="3 4">
    <name type="scientific">Rhizoctonia solani</name>
    <dbReference type="NCBI Taxonomy" id="456999"/>
    <lineage>
        <taxon>Eukaryota</taxon>
        <taxon>Fungi</taxon>
        <taxon>Dikarya</taxon>
        <taxon>Basidiomycota</taxon>
        <taxon>Agaricomycotina</taxon>
        <taxon>Agaricomycetes</taxon>
        <taxon>Cantharellales</taxon>
        <taxon>Ceratobasidiaceae</taxon>
        <taxon>Rhizoctonia</taxon>
    </lineage>
</organism>
<protein>
    <recommendedName>
        <fullName evidence="2">Inhibitor I9 domain-containing protein</fullName>
    </recommendedName>
</protein>
<dbReference type="PANTHER" id="PTHR28288">
    <property type="entry name" value="PROTEASE B INHIBITOR 2"/>
    <property type="match status" value="1"/>
</dbReference>
<dbReference type="Pfam" id="PF05922">
    <property type="entry name" value="Inhibitor_I9"/>
    <property type="match status" value="1"/>
</dbReference>
<gene>
    <name evidence="3" type="ORF">RDB_LOCUS144748</name>
</gene>
<comment type="caution">
    <text evidence="3">The sequence shown here is derived from an EMBL/GenBank/DDBJ whole genome shotgun (WGS) entry which is preliminary data.</text>
</comment>
<proteinExistence type="inferred from homology"/>
<dbReference type="PANTHER" id="PTHR28288:SF2">
    <property type="entry name" value="PROTEASE B INHIBITOR 2"/>
    <property type="match status" value="1"/>
</dbReference>
<dbReference type="SUPFAM" id="SSF54897">
    <property type="entry name" value="Protease propeptides/inhibitors"/>
    <property type="match status" value="1"/>
</dbReference>
<dbReference type="GO" id="GO:0042144">
    <property type="term" value="P:vacuole fusion, non-autophagic"/>
    <property type="evidence" value="ECO:0007669"/>
    <property type="project" value="TreeGrafter"/>
</dbReference>
<accession>A0A8H3D8M3</accession>
<feature type="domain" description="Inhibitor I9" evidence="2">
    <location>
        <begin position="4"/>
        <end position="70"/>
    </location>
</feature>
<reference evidence="3" key="1">
    <citation type="submission" date="2021-01" db="EMBL/GenBank/DDBJ databases">
        <authorList>
            <person name="Kaushik A."/>
        </authorList>
    </citation>
    <scope>NUCLEOTIDE SEQUENCE</scope>
    <source>
        <strain evidence="3">AG4-RS23</strain>
    </source>
</reference>
<evidence type="ECO:0000259" key="2">
    <source>
        <dbReference type="Pfam" id="PF05922"/>
    </source>
</evidence>
<dbReference type="GO" id="GO:0004866">
    <property type="term" value="F:endopeptidase inhibitor activity"/>
    <property type="evidence" value="ECO:0007669"/>
    <property type="project" value="TreeGrafter"/>
</dbReference>